<reference evidence="1" key="1">
    <citation type="submission" date="2022-01" db="EMBL/GenBank/DDBJ databases">
        <title>Genome Sequence Resource for Two Populations of Ditylenchus destructor, the Migratory Endoparasitic Phytonematode.</title>
        <authorList>
            <person name="Zhang H."/>
            <person name="Lin R."/>
            <person name="Xie B."/>
        </authorList>
    </citation>
    <scope>NUCLEOTIDE SEQUENCE</scope>
    <source>
        <strain evidence="1">BazhouSP</strain>
    </source>
</reference>
<protein>
    <submittedName>
        <fullName evidence="1">NADH-ubiquinone oxidoreductase b12 subunit family domain-containing protein</fullName>
    </submittedName>
</protein>
<accession>A0AAD4R2Q7</accession>
<name>A0AAD4R2Q7_9BILA</name>
<proteinExistence type="predicted"/>
<sequence length="104" mass="11829">MGGGHHGEPYEIPKYTVYNNWQECPHLVEHQNRLARLGLKDPFVRNYVHLYKPGAGFVNTWPQWLWKVSGSGFLPGIATAAAVIALEEGYSLYKKGHTSWSHEH</sequence>
<evidence type="ECO:0000313" key="1">
    <source>
        <dbReference type="EMBL" id="KAI1711960.1"/>
    </source>
</evidence>
<evidence type="ECO:0000313" key="2">
    <source>
        <dbReference type="Proteomes" id="UP001201812"/>
    </source>
</evidence>
<dbReference type="EMBL" id="JAKKPZ010000020">
    <property type="protein sequence ID" value="KAI1711960.1"/>
    <property type="molecule type" value="Genomic_DNA"/>
</dbReference>
<dbReference type="AlphaFoldDB" id="A0AAD4R2Q7"/>
<keyword evidence="2" id="KW-1185">Reference proteome</keyword>
<gene>
    <name evidence="1" type="ORF">DdX_09921</name>
</gene>
<organism evidence="1 2">
    <name type="scientific">Ditylenchus destructor</name>
    <dbReference type="NCBI Taxonomy" id="166010"/>
    <lineage>
        <taxon>Eukaryota</taxon>
        <taxon>Metazoa</taxon>
        <taxon>Ecdysozoa</taxon>
        <taxon>Nematoda</taxon>
        <taxon>Chromadorea</taxon>
        <taxon>Rhabditida</taxon>
        <taxon>Tylenchina</taxon>
        <taxon>Tylenchomorpha</taxon>
        <taxon>Sphaerularioidea</taxon>
        <taxon>Anguinidae</taxon>
        <taxon>Anguininae</taxon>
        <taxon>Ditylenchus</taxon>
    </lineage>
</organism>
<comment type="caution">
    <text evidence="1">The sequence shown here is derived from an EMBL/GenBank/DDBJ whole genome shotgun (WGS) entry which is preliminary data.</text>
</comment>
<dbReference type="Proteomes" id="UP001201812">
    <property type="component" value="Unassembled WGS sequence"/>
</dbReference>